<reference evidence="1" key="1">
    <citation type="journal article" date="2014" name="Int. J. Syst. Evol. Microbiol.">
        <title>Complete genome sequence of Corynebacterium casei LMG S-19264T (=DSM 44701T), isolated from a smear-ripened cheese.</title>
        <authorList>
            <consortium name="US DOE Joint Genome Institute (JGI-PGF)"/>
            <person name="Walter F."/>
            <person name="Albersmeier A."/>
            <person name="Kalinowski J."/>
            <person name="Ruckert C."/>
        </authorList>
    </citation>
    <scope>NUCLEOTIDE SEQUENCE</scope>
    <source>
        <strain evidence="1">CGMCC 1.6293</strain>
    </source>
</reference>
<accession>A0A917T1B1</accession>
<evidence type="ECO:0000313" key="2">
    <source>
        <dbReference type="Proteomes" id="UP000649829"/>
    </source>
</evidence>
<name>A0A917T1B1_9RHOB</name>
<reference evidence="1" key="2">
    <citation type="submission" date="2020-09" db="EMBL/GenBank/DDBJ databases">
        <authorList>
            <person name="Sun Q."/>
            <person name="Zhou Y."/>
        </authorList>
    </citation>
    <scope>NUCLEOTIDE SEQUENCE</scope>
    <source>
        <strain evidence="1">CGMCC 1.6293</strain>
    </source>
</reference>
<dbReference type="Proteomes" id="UP000649829">
    <property type="component" value="Unassembled WGS sequence"/>
</dbReference>
<dbReference type="AlphaFoldDB" id="A0A917T1B1"/>
<proteinExistence type="predicted"/>
<keyword evidence="2" id="KW-1185">Reference proteome</keyword>
<evidence type="ECO:0000313" key="1">
    <source>
        <dbReference type="EMBL" id="GGM05848.1"/>
    </source>
</evidence>
<comment type="caution">
    <text evidence="1">The sequence shown here is derived from an EMBL/GenBank/DDBJ whole genome shotgun (WGS) entry which is preliminary data.</text>
</comment>
<sequence length="107" mass="11732">MARQKNRISQITYNPATQCFEAAVTLIMEEEAFTYPVSIPAPLDSSYEDVTKAVLARAKRMHEGANPGFRSRKPSEDALAMPIIVPPSVREATVGLWDRLLSGGRAA</sequence>
<protein>
    <submittedName>
        <fullName evidence="1">Uncharacterized protein</fullName>
    </submittedName>
</protein>
<gene>
    <name evidence="1" type="ORF">GCM10011534_29520</name>
</gene>
<dbReference type="RefSeq" id="WP_036539227.1">
    <property type="nucleotide sequence ID" value="NZ_BMLF01000002.1"/>
</dbReference>
<organism evidence="1 2">
    <name type="scientific">Pseudooceanicola nanhaiensis</name>
    <dbReference type="NCBI Taxonomy" id="375761"/>
    <lineage>
        <taxon>Bacteria</taxon>
        <taxon>Pseudomonadati</taxon>
        <taxon>Pseudomonadota</taxon>
        <taxon>Alphaproteobacteria</taxon>
        <taxon>Rhodobacterales</taxon>
        <taxon>Paracoccaceae</taxon>
        <taxon>Pseudooceanicola</taxon>
    </lineage>
</organism>
<dbReference type="EMBL" id="BMLF01000002">
    <property type="protein sequence ID" value="GGM05848.1"/>
    <property type="molecule type" value="Genomic_DNA"/>
</dbReference>